<feature type="compositionally biased region" description="Polar residues" evidence="6">
    <location>
        <begin position="1753"/>
        <end position="1768"/>
    </location>
</feature>
<keyword evidence="3 4" id="KW-1015">Disulfide bond</keyword>
<keyword evidence="10" id="KW-1185">Reference proteome</keyword>
<feature type="transmembrane region" description="Helical" evidence="7">
    <location>
        <begin position="1390"/>
        <end position="1411"/>
    </location>
</feature>
<evidence type="ECO:0000256" key="2">
    <source>
        <dbReference type="ARBA" id="ARBA00022737"/>
    </source>
</evidence>
<dbReference type="Pfam" id="PF02494">
    <property type="entry name" value="HYR"/>
    <property type="match status" value="1"/>
</dbReference>
<evidence type="ECO:0000256" key="3">
    <source>
        <dbReference type="ARBA" id="ARBA00023157"/>
    </source>
</evidence>
<reference evidence="11" key="1">
    <citation type="submission" date="2025-08" db="UniProtKB">
        <authorList>
            <consortium name="RefSeq"/>
        </authorList>
    </citation>
    <scope>IDENTIFICATION</scope>
</reference>
<evidence type="ECO:0000256" key="7">
    <source>
        <dbReference type="SAM" id="Phobius"/>
    </source>
</evidence>
<dbReference type="InterPro" id="IPR000033">
    <property type="entry name" value="LDLR_classB_rpt"/>
</dbReference>
<accession>A0ABM1A4E5</accession>
<dbReference type="GeneID" id="101861747"/>
<feature type="domain" description="HYR" evidence="9">
    <location>
        <begin position="1027"/>
        <end position="1107"/>
    </location>
</feature>
<sequence length="1798" mass="200324">MAVSYPTRRLYWVDAKKQTIMSCDIDGGDVTMERNLHEASEGNPVFGLVVIGNNAIVSTWFNTRIASTYVATREAFWRTELEIAHSTELYSLVSTGNSMQPPSFHPCGQGDKGGCTHLCLPTRGTSYKCACPTYGGLALSFNAKSCEAPSELLFFTLRDSGEVGFISLRGAQSPYLTLAGRSSQPSAVTYDPIKQVVYWSDVKEGVIYRSTLAGTGDQEIFLNSTNGIGIVDGLAIDWVSRHLYFTNMGQSTPGLDGAVYSWHRLEKIALDGSSRRTVVTDVDRPRGVAIDLDNGLLFFGDWGKQPRISQSLLDGSQVKVILDKDLSNPNGLTFYDGNLYVADSNFNNKTSSPHLMLYNVESKAWTQLKLSSNVSLPMGLAVQGDTLYYSDWVSTDSLKGYVKSYNLRFGVDNNVILSGRRPTGLLYSPMARRKQESLDAVCEESLCSHGCVRMPLNKEKPYQCVCSDESTRVLSSNQATCARPQNFLLVADLNTLKLVSLDDNTDTRSHNLLYSDVKSNFVALAFDKSTDTVYWSDLTKQSIFSSPFSDFEPHLVYKANHYIDGIAVDTEKQRLFWTGYMQNGSGVIVRLNLQRGSGSYHEILQGLNNPRAIHIYPKKKLIFWTEYGGNSGPACVNKAKINGRHPKMLMSHGLFWPNALATHKQRLYVADGAGKVFVMNFDGRDLEELSFLTGSALHIFGLVIMDTVLFYSDWFTNSVYMVDRVTGQTSAVVEHLSRPTSIVVYHPTNLTETSQCQTEGQKCAETCVPVPRGFHCTCSIGSKLASDGFNCIKMASPWELTEESRCGSQCHQDAYCSQLVPLLQYQCVCKTGYEGDGIRCSECGEDFYKPLLGNDTCYPCPVGSTTMGSTTASQCYCTNPQHRLVNALCTDATTTTSTSTTTSEPMEPKTEEDFNLSSQMPDPTTEFPGMRLPEGTIGAPYFENCPHGETMMMRLPETSNRIWLPINWTARNVFGDELKSISNFNTTENKILIPWVANGRAGVQTVVFEAKDQWDQIATCQFQVLLEDFIPPKFSSCPHNIVQKTSMNREPITWQSPTATDNVHEPKVMKSHEPKSEFGVGNTMVTYTATDGAGNTATCTFNVTLIHEQPCDLPEIKYGAFVCGTEYSDICHIMCSEGYILNPLGMFPRSFKCMIDSDVADLTKVMKRRSPCLKRRRPTTAHQEFSISFKGPCRPNDAVLKAELREKVIDKLESMNLCLGATCTHSPIRLDCGPVVKRRRYAEESFNMTWNVTIEYVPPQQEIYDGFSRGQVERIVTDMKLELKKLVPHLNVFLRQQAYRPAARSFSTRDFQWLCLSGEMKIMDGCVPCPPGSYLNHTLMKCMLCDEGFYQNTSSQTKCVQCSEGITMEAGAVNKTECVTFPAINEMSKFLIITACSFGFVFLCLVIFMFLQYKHQVKKNKGSQSVTNNSRYMTPNLYAQAPAPNQKCPDYIRGTGSGTRDYFMNSHDYEDIDGHHKSAFETFSRQAPGCRDSLSSFKAPTDLTFLQSPSPNGNSFRGHDDIMMPSSPRESTKAFHLHGDGGFQYTISPNGTMGSFKGSPPSSPYRSLHFGGSGPVSKGSSESPTHSSHTLSSLIGDESPYTSRLIRDRLIDPDSPYRIISHERRTGSESPYKRKIEVENPHGMQNDPVMMNHEGPYRLVAKESPYRSPALQRELAQSLRVNTDMPPRSPGPAYPQATDVQNSLRSVHDSPSLHRQMSTPREDPSAFLPVGDFLYKRPPSPLSPPISSRKSTDSLQRSPSTPRASPSMSRRRIDGSYRTPPMSQRRKAKNEMGIYEYD</sequence>
<dbReference type="SMART" id="SM00181">
    <property type="entry name" value="EGF"/>
    <property type="match status" value="5"/>
</dbReference>
<evidence type="ECO:0000313" key="10">
    <source>
        <dbReference type="Proteomes" id="UP000694888"/>
    </source>
</evidence>
<evidence type="ECO:0000259" key="8">
    <source>
        <dbReference type="PROSITE" id="PS50026"/>
    </source>
</evidence>
<feature type="disulfide bond" evidence="4">
    <location>
        <begin position="806"/>
        <end position="816"/>
    </location>
</feature>
<feature type="domain" description="EGF-like" evidence="8">
    <location>
        <begin position="802"/>
        <end position="841"/>
    </location>
</feature>
<evidence type="ECO:0000256" key="1">
    <source>
        <dbReference type="ARBA" id="ARBA00022536"/>
    </source>
</evidence>
<keyword evidence="7" id="KW-0812">Transmembrane</keyword>
<dbReference type="PANTHER" id="PTHR46513">
    <property type="entry name" value="VITELLOGENIN RECEPTOR-LIKE PROTEIN-RELATED-RELATED"/>
    <property type="match status" value="1"/>
</dbReference>
<dbReference type="Pfam" id="PF07699">
    <property type="entry name" value="Ephrin_rec_like"/>
    <property type="match status" value="1"/>
</dbReference>
<name>A0ABM1A4E5_APLCA</name>
<feature type="compositionally biased region" description="Low complexity" evidence="6">
    <location>
        <begin position="1580"/>
        <end position="1594"/>
    </location>
</feature>
<dbReference type="InterPro" id="IPR024731">
    <property type="entry name" value="NELL2-like_EGF"/>
</dbReference>
<dbReference type="Pfam" id="PF00058">
    <property type="entry name" value="Ldl_recept_b"/>
    <property type="match status" value="1"/>
</dbReference>
<dbReference type="InterPro" id="IPR003410">
    <property type="entry name" value="HYR_dom"/>
</dbReference>
<dbReference type="SUPFAM" id="SSF63825">
    <property type="entry name" value="YWTD domain"/>
    <property type="match status" value="3"/>
</dbReference>
<dbReference type="PROSITE" id="PS50026">
    <property type="entry name" value="EGF_3"/>
    <property type="match status" value="1"/>
</dbReference>
<dbReference type="PROSITE" id="PS50825">
    <property type="entry name" value="HYR"/>
    <property type="match status" value="1"/>
</dbReference>
<feature type="region of interest" description="Disordered" evidence="6">
    <location>
        <begin position="895"/>
        <end position="922"/>
    </location>
</feature>
<evidence type="ECO:0000313" key="11">
    <source>
        <dbReference type="RefSeq" id="XP_012940627.1"/>
    </source>
</evidence>
<organism evidence="10 11">
    <name type="scientific">Aplysia californica</name>
    <name type="common">California sea hare</name>
    <dbReference type="NCBI Taxonomy" id="6500"/>
    <lineage>
        <taxon>Eukaryota</taxon>
        <taxon>Metazoa</taxon>
        <taxon>Spiralia</taxon>
        <taxon>Lophotrochozoa</taxon>
        <taxon>Mollusca</taxon>
        <taxon>Gastropoda</taxon>
        <taxon>Heterobranchia</taxon>
        <taxon>Euthyneura</taxon>
        <taxon>Tectipleura</taxon>
        <taxon>Aplysiida</taxon>
        <taxon>Aplysioidea</taxon>
        <taxon>Aplysiidae</taxon>
        <taxon>Aplysia</taxon>
    </lineage>
</organism>
<feature type="region of interest" description="Disordered" evidence="6">
    <location>
        <begin position="1552"/>
        <end position="1596"/>
    </location>
</feature>
<keyword evidence="7" id="KW-0472">Membrane</keyword>
<evidence type="ECO:0000256" key="6">
    <source>
        <dbReference type="SAM" id="MobiDB-lite"/>
    </source>
</evidence>
<proteinExistence type="predicted"/>
<keyword evidence="2" id="KW-0677">Repeat</keyword>
<dbReference type="SMART" id="SM00135">
    <property type="entry name" value="LY"/>
    <property type="match status" value="8"/>
</dbReference>
<dbReference type="SUPFAM" id="SSF57184">
    <property type="entry name" value="Growth factor receptor domain"/>
    <property type="match status" value="2"/>
</dbReference>
<dbReference type="PANTHER" id="PTHR46513:SF13">
    <property type="entry name" value="EGF-LIKE DOMAIN-CONTAINING PROTEIN"/>
    <property type="match status" value="1"/>
</dbReference>
<dbReference type="Gene3D" id="2.10.25.10">
    <property type="entry name" value="Laminin"/>
    <property type="match status" value="1"/>
</dbReference>
<feature type="repeat" description="LDL-receptor class B" evidence="5">
    <location>
        <begin position="195"/>
        <end position="240"/>
    </location>
</feature>
<dbReference type="PROSITE" id="PS01186">
    <property type="entry name" value="EGF_2"/>
    <property type="match status" value="1"/>
</dbReference>
<comment type="caution">
    <text evidence="4">Lacks conserved residue(s) required for the propagation of feature annotation.</text>
</comment>
<evidence type="ECO:0000256" key="5">
    <source>
        <dbReference type="PROSITE-ProRule" id="PRU00461"/>
    </source>
</evidence>
<dbReference type="RefSeq" id="XP_012940627.1">
    <property type="nucleotide sequence ID" value="XM_013085173.2"/>
</dbReference>
<dbReference type="SMART" id="SM01411">
    <property type="entry name" value="Ephrin_rec_like"/>
    <property type="match status" value="2"/>
</dbReference>
<dbReference type="InterPro" id="IPR000742">
    <property type="entry name" value="EGF"/>
</dbReference>
<evidence type="ECO:0000256" key="4">
    <source>
        <dbReference type="PROSITE-ProRule" id="PRU00076"/>
    </source>
</evidence>
<keyword evidence="7" id="KW-1133">Transmembrane helix</keyword>
<feature type="disulfide bond" evidence="4">
    <location>
        <begin position="810"/>
        <end position="827"/>
    </location>
</feature>
<gene>
    <name evidence="11" type="primary">LOC101861747</name>
</gene>
<feature type="region of interest" description="Disordered" evidence="6">
    <location>
        <begin position="1682"/>
        <end position="1798"/>
    </location>
</feature>
<dbReference type="InterPro" id="IPR050778">
    <property type="entry name" value="Cueball_EGF_LRP_Nidogen"/>
</dbReference>
<dbReference type="Pfam" id="PF12947">
    <property type="entry name" value="EGF_3"/>
    <property type="match status" value="1"/>
</dbReference>
<evidence type="ECO:0000259" key="9">
    <source>
        <dbReference type="PROSITE" id="PS50825"/>
    </source>
</evidence>
<dbReference type="Gene3D" id="2.10.50.10">
    <property type="entry name" value="Tumor Necrosis Factor Receptor, subunit A, domain 2"/>
    <property type="match status" value="1"/>
</dbReference>
<dbReference type="InterPro" id="IPR011042">
    <property type="entry name" value="6-blade_b-propeller_TolB-like"/>
</dbReference>
<dbReference type="InterPro" id="IPR009030">
    <property type="entry name" value="Growth_fac_rcpt_cys_sf"/>
</dbReference>
<dbReference type="Proteomes" id="UP000694888">
    <property type="component" value="Unplaced"/>
</dbReference>
<protein>
    <submittedName>
        <fullName evidence="11">Uncharacterized protein LOC101861747</fullName>
    </submittedName>
</protein>
<dbReference type="PROSITE" id="PS51120">
    <property type="entry name" value="LDLRB"/>
    <property type="match status" value="1"/>
</dbReference>
<dbReference type="InterPro" id="IPR011641">
    <property type="entry name" value="Tyr-kin_ephrin_A/B_rcpt-like"/>
</dbReference>
<keyword evidence="1 4" id="KW-0245">EGF-like domain</keyword>
<dbReference type="Gene3D" id="2.120.10.30">
    <property type="entry name" value="TolB, C-terminal domain"/>
    <property type="match status" value="3"/>
</dbReference>